<reference evidence="2" key="1">
    <citation type="journal article" date="2019" name="Int. J. Syst. Evol. Microbiol.">
        <title>The Global Catalogue of Microorganisms (GCM) 10K type strain sequencing project: providing services to taxonomists for standard genome sequencing and annotation.</title>
        <authorList>
            <consortium name="The Broad Institute Genomics Platform"/>
            <consortium name="The Broad Institute Genome Sequencing Center for Infectious Disease"/>
            <person name="Wu L."/>
            <person name="Ma J."/>
        </authorList>
    </citation>
    <scope>NUCLEOTIDE SEQUENCE [LARGE SCALE GENOMIC DNA]</scope>
    <source>
        <strain evidence="2">CCUG 54781</strain>
    </source>
</reference>
<dbReference type="InterPro" id="IPR005901">
    <property type="entry name" value="GLPGLI"/>
</dbReference>
<name>A0ABW2M577_9FLAO</name>
<dbReference type="EMBL" id="JBHTCR010000010">
    <property type="protein sequence ID" value="MFC7348555.1"/>
    <property type="molecule type" value="Genomic_DNA"/>
</dbReference>
<dbReference type="Pfam" id="PF09697">
    <property type="entry name" value="Porph_ging"/>
    <property type="match status" value="1"/>
</dbReference>
<evidence type="ECO:0000313" key="2">
    <source>
        <dbReference type="Proteomes" id="UP001596550"/>
    </source>
</evidence>
<protein>
    <submittedName>
        <fullName evidence="1">GLPGLI family protein</fullName>
    </submittedName>
</protein>
<gene>
    <name evidence="1" type="ORF">ACFQO9_17695</name>
</gene>
<dbReference type="Proteomes" id="UP001596550">
    <property type="component" value="Unassembled WGS sequence"/>
</dbReference>
<keyword evidence="2" id="KW-1185">Reference proteome</keyword>
<evidence type="ECO:0000313" key="1">
    <source>
        <dbReference type="EMBL" id="MFC7348555.1"/>
    </source>
</evidence>
<dbReference type="NCBIfam" id="TIGR01200">
    <property type="entry name" value="GLPGLI"/>
    <property type="match status" value="1"/>
</dbReference>
<organism evidence="1 2">
    <name type="scientific">Chryseobacterium zhengzhouense</name>
    <dbReference type="NCBI Taxonomy" id="1636086"/>
    <lineage>
        <taxon>Bacteria</taxon>
        <taxon>Pseudomonadati</taxon>
        <taxon>Bacteroidota</taxon>
        <taxon>Flavobacteriia</taxon>
        <taxon>Flavobacteriales</taxon>
        <taxon>Weeksellaceae</taxon>
        <taxon>Chryseobacterium group</taxon>
        <taxon>Chryseobacterium</taxon>
    </lineage>
</organism>
<dbReference type="RefSeq" id="WP_378182492.1">
    <property type="nucleotide sequence ID" value="NZ_JBHTCR010000010.1"/>
</dbReference>
<sequence>MKFRLSIYILLISLNCFSQKMSFVYDVKYRLNTKKPNDVNRSLMILDIDADQSIFREEIDKKADSLQQNNKKGMYPNGVENQFYVKKNLKKSEIQKIITNSTINYLLPIDDKLEWKILSDQKNIGKYKSQKAETSYGGRIWNAWFTTELPFSDGPYIFNGLPGLIISISDSNNDYSFELIEVKKLDKLFDVRSKLIKIDWKKYDYIARSYFNDPLDVNSKIGKTVTFTDAQGKKVEISDVNKSMQETILNDNNPLELNHKVNY</sequence>
<proteinExistence type="predicted"/>
<accession>A0ABW2M577</accession>
<comment type="caution">
    <text evidence="1">The sequence shown here is derived from an EMBL/GenBank/DDBJ whole genome shotgun (WGS) entry which is preliminary data.</text>
</comment>